<evidence type="ECO:0000256" key="10">
    <source>
        <dbReference type="ARBA" id="ARBA00048336"/>
    </source>
</evidence>
<dbReference type="STRING" id="1344416.A0A139A2M3"/>
<evidence type="ECO:0000313" key="15">
    <source>
        <dbReference type="EMBL" id="KXS11036.1"/>
    </source>
</evidence>
<evidence type="ECO:0000256" key="7">
    <source>
        <dbReference type="ARBA" id="ARBA00022912"/>
    </source>
</evidence>
<dbReference type="GO" id="GO:0008420">
    <property type="term" value="F:RNA polymerase II CTD heptapeptide repeat phosphatase activity"/>
    <property type="evidence" value="ECO:0007669"/>
    <property type="project" value="UniProtKB-UniRule"/>
</dbReference>
<dbReference type="InterPro" id="IPR039693">
    <property type="entry name" value="Rtr1/RPAP2"/>
</dbReference>
<evidence type="ECO:0000256" key="9">
    <source>
        <dbReference type="ARBA" id="ARBA00047761"/>
    </source>
</evidence>
<dbReference type="GO" id="GO:0005737">
    <property type="term" value="C:cytoplasm"/>
    <property type="evidence" value="ECO:0007669"/>
    <property type="project" value="TreeGrafter"/>
</dbReference>
<comment type="similarity">
    <text evidence="2 11 12">Belongs to the RPAP2 family.</text>
</comment>
<keyword evidence="5 12" id="KW-0378">Hydrolase</keyword>
<name>A0A139A2M3_GONPJ</name>
<feature type="region of interest" description="Disordered" evidence="13">
    <location>
        <begin position="192"/>
        <end position="318"/>
    </location>
</feature>
<comment type="catalytic activity">
    <reaction evidence="10 12">
        <text>O-phospho-L-threonyl-[protein] + H2O = L-threonyl-[protein] + phosphate</text>
        <dbReference type="Rhea" id="RHEA:47004"/>
        <dbReference type="Rhea" id="RHEA-COMP:11060"/>
        <dbReference type="Rhea" id="RHEA-COMP:11605"/>
        <dbReference type="ChEBI" id="CHEBI:15377"/>
        <dbReference type="ChEBI" id="CHEBI:30013"/>
        <dbReference type="ChEBI" id="CHEBI:43474"/>
        <dbReference type="ChEBI" id="CHEBI:61977"/>
        <dbReference type="EC" id="3.1.3.16"/>
    </reaction>
</comment>
<dbReference type="OrthoDB" id="2590500at2759"/>
<dbReference type="EMBL" id="KQ965810">
    <property type="protein sequence ID" value="KXS11036.1"/>
    <property type="molecule type" value="Genomic_DNA"/>
</dbReference>
<keyword evidence="6 12" id="KW-0862">Zinc</keyword>
<dbReference type="GO" id="GO:0043175">
    <property type="term" value="F:RNA polymerase core enzyme binding"/>
    <property type="evidence" value="ECO:0007669"/>
    <property type="project" value="UniProtKB-UniRule"/>
</dbReference>
<dbReference type="InterPro" id="IPR038534">
    <property type="entry name" value="Rtr1/RPAP2_sf"/>
</dbReference>
<protein>
    <recommendedName>
        <fullName evidence="12">RNA polymerase II subunit B1 CTD phosphatase RPAP2 homolog</fullName>
        <ecNumber evidence="12">3.1.3.16</ecNumber>
    </recommendedName>
</protein>
<dbReference type="Gene3D" id="1.25.40.820">
    <property type="match status" value="1"/>
</dbReference>
<accession>A0A139A2M3</accession>
<evidence type="ECO:0000256" key="13">
    <source>
        <dbReference type="SAM" id="MobiDB-lite"/>
    </source>
</evidence>
<keyword evidence="4 12" id="KW-0863">Zinc-finger</keyword>
<evidence type="ECO:0000256" key="8">
    <source>
        <dbReference type="ARBA" id="ARBA00023242"/>
    </source>
</evidence>
<dbReference type="Proteomes" id="UP000070544">
    <property type="component" value="Unassembled WGS sequence"/>
</dbReference>
<evidence type="ECO:0000259" key="14">
    <source>
        <dbReference type="PROSITE" id="PS51479"/>
    </source>
</evidence>
<dbReference type="PROSITE" id="PS51479">
    <property type="entry name" value="ZF_RTR1"/>
    <property type="match status" value="1"/>
</dbReference>
<reference evidence="15 16" key="1">
    <citation type="journal article" date="2015" name="Genome Biol. Evol.">
        <title>Phylogenomic analyses indicate that early fungi evolved digesting cell walls of algal ancestors of land plants.</title>
        <authorList>
            <person name="Chang Y."/>
            <person name="Wang S."/>
            <person name="Sekimoto S."/>
            <person name="Aerts A.L."/>
            <person name="Choi C."/>
            <person name="Clum A."/>
            <person name="LaButti K.M."/>
            <person name="Lindquist E.A."/>
            <person name="Yee Ngan C."/>
            <person name="Ohm R.A."/>
            <person name="Salamov A.A."/>
            <person name="Grigoriev I.V."/>
            <person name="Spatafora J.W."/>
            <person name="Berbee M.L."/>
        </authorList>
    </citation>
    <scope>NUCLEOTIDE SEQUENCE [LARGE SCALE GENOMIC DNA]</scope>
    <source>
        <strain evidence="15 16">JEL478</strain>
    </source>
</reference>
<dbReference type="AlphaFoldDB" id="A0A139A2M3"/>
<evidence type="ECO:0000256" key="4">
    <source>
        <dbReference type="ARBA" id="ARBA00022771"/>
    </source>
</evidence>
<keyword evidence="3 12" id="KW-0479">Metal-binding</keyword>
<evidence type="ECO:0000256" key="3">
    <source>
        <dbReference type="ARBA" id="ARBA00022723"/>
    </source>
</evidence>
<evidence type="ECO:0000256" key="5">
    <source>
        <dbReference type="ARBA" id="ARBA00022801"/>
    </source>
</evidence>
<feature type="compositionally biased region" description="Polar residues" evidence="13">
    <location>
        <begin position="303"/>
        <end position="318"/>
    </location>
</feature>
<keyword evidence="7 12" id="KW-0904">Protein phosphatase</keyword>
<evidence type="ECO:0000256" key="6">
    <source>
        <dbReference type="ARBA" id="ARBA00022833"/>
    </source>
</evidence>
<dbReference type="InterPro" id="IPR007308">
    <property type="entry name" value="Rtr1/RPAP2_dom"/>
</dbReference>
<evidence type="ECO:0000256" key="1">
    <source>
        <dbReference type="ARBA" id="ARBA00004123"/>
    </source>
</evidence>
<dbReference type="GO" id="GO:0005634">
    <property type="term" value="C:nucleus"/>
    <property type="evidence" value="ECO:0007669"/>
    <property type="project" value="UniProtKB-SubCell"/>
</dbReference>
<dbReference type="Pfam" id="PF04181">
    <property type="entry name" value="RPAP2_Rtr1"/>
    <property type="match status" value="1"/>
</dbReference>
<feature type="compositionally biased region" description="Pro residues" evidence="13">
    <location>
        <begin position="197"/>
        <end position="212"/>
    </location>
</feature>
<dbReference type="PANTHER" id="PTHR14732:SF0">
    <property type="entry name" value="RNA POLYMERASE II SUBUNIT B1 CTD PHOSPHATASE RPAP2-RELATED"/>
    <property type="match status" value="1"/>
</dbReference>
<comment type="catalytic activity">
    <reaction evidence="9 12">
        <text>O-phospho-L-seryl-[protein] + H2O = L-seryl-[protein] + phosphate</text>
        <dbReference type="Rhea" id="RHEA:20629"/>
        <dbReference type="Rhea" id="RHEA-COMP:9863"/>
        <dbReference type="Rhea" id="RHEA-COMP:11604"/>
        <dbReference type="ChEBI" id="CHEBI:15377"/>
        <dbReference type="ChEBI" id="CHEBI:29999"/>
        <dbReference type="ChEBI" id="CHEBI:43474"/>
        <dbReference type="ChEBI" id="CHEBI:83421"/>
        <dbReference type="EC" id="3.1.3.16"/>
    </reaction>
</comment>
<sequence length="318" mass="34890">MSVVNKSAKKTVSRSNVAPGKARETATVAKEAIVRAGETGEARRRAKLERDAERMQERMFYQAVGLGELVNAARLFTPRHYEEVVEERVHERLCGYPLCNKEPRSNLPPLKILSSRLVSTDDMRRYCSNNCMTSSRYYAGQLDEEPAWAKAVGNQDASGGKVDVVPLGVDLKTHLASLPPADPLRAYISSLISSVPRPDPPPPNPSSSPLPQTPLAILERTTPDGHVSNIPSPNAHDILEGHRPFVGGGTGGRSDQRESTSAFKFRSKSAQLPRMRTPDSDDEDEESDAIQRPWQSVADPRTTKGQPSHSNESKSSCR</sequence>
<proteinExistence type="inferred from homology"/>
<gene>
    <name evidence="15" type="ORF">M427DRAFT_456246</name>
</gene>
<evidence type="ECO:0000313" key="16">
    <source>
        <dbReference type="Proteomes" id="UP000070544"/>
    </source>
</evidence>
<feature type="region of interest" description="Disordered" evidence="13">
    <location>
        <begin position="1"/>
        <end position="26"/>
    </location>
</feature>
<comment type="subcellular location">
    <subcellularLocation>
        <location evidence="1 12">Nucleus</location>
    </subcellularLocation>
</comment>
<keyword evidence="16" id="KW-1185">Reference proteome</keyword>
<dbReference type="GO" id="GO:0008270">
    <property type="term" value="F:zinc ion binding"/>
    <property type="evidence" value="ECO:0007669"/>
    <property type="project" value="UniProtKB-KW"/>
</dbReference>
<evidence type="ECO:0000256" key="2">
    <source>
        <dbReference type="ARBA" id="ARBA00005676"/>
    </source>
</evidence>
<dbReference type="EC" id="3.1.3.16" evidence="12"/>
<organism evidence="15 16">
    <name type="scientific">Gonapodya prolifera (strain JEL478)</name>
    <name type="common">Monoblepharis prolifera</name>
    <dbReference type="NCBI Taxonomy" id="1344416"/>
    <lineage>
        <taxon>Eukaryota</taxon>
        <taxon>Fungi</taxon>
        <taxon>Fungi incertae sedis</taxon>
        <taxon>Chytridiomycota</taxon>
        <taxon>Chytridiomycota incertae sedis</taxon>
        <taxon>Monoblepharidomycetes</taxon>
        <taxon>Monoblepharidales</taxon>
        <taxon>Gonapodyaceae</taxon>
        <taxon>Gonapodya</taxon>
    </lineage>
</organism>
<evidence type="ECO:0000256" key="12">
    <source>
        <dbReference type="RuleBase" id="RU367080"/>
    </source>
</evidence>
<keyword evidence="8 12" id="KW-0539">Nucleus</keyword>
<comment type="function">
    <text evidence="12">Putative RNA polymerase II subunit B1 C-terminal domain (CTD) phosphatase involved in RNA polymerase II transcription regulation.</text>
</comment>
<evidence type="ECO:0000256" key="11">
    <source>
        <dbReference type="PROSITE-ProRule" id="PRU00812"/>
    </source>
</evidence>
<dbReference type="PANTHER" id="PTHR14732">
    <property type="entry name" value="RNA POLYMERASE II SUBUNIT B1 CTD PHOSPHATASE RPAP2-RELATED"/>
    <property type="match status" value="1"/>
</dbReference>
<feature type="domain" description="RTR1-type" evidence="14">
    <location>
        <begin position="71"/>
        <end position="151"/>
    </location>
</feature>